<evidence type="ECO:0000256" key="2">
    <source>
        <dbReference type="ARBA" id="ARBA00010265"/>
    </source>
</evidence>
<dbReference type="GO" id="GO:0016020">
    <property type="term" value="C:membrane"/>
    <property type="evidence" value="ECO:0007669"/>
    <property type="project" value="UniProtKB-SubCell"/>
</dbReference>
<gene>
    <name evidence="7" type="ORF">TS85_00220</name>
</gene>
<sequence>MVDTSTPAGSPANAATQAGSARREEDAPGGKIAGGRVGAGMLASRSLTVPQGTLIPAVLETGLDSTLAGLARAVVSSDIRGFDGTKILIPRGSRLIGEYSANADNGQNRMLVNWIRLIRPDGATIAIGSPSADTMGRGGIRARVNTHFLERFSGAILQSALDIGVNFASRSSNSPVIVALPGTTGAIRQTVTPNDVRPTLKVNPATSISVFVARDLDFSGVENR</sequence>
<keyword evidence="5" id="KW-0472">Membrane</keyword>
<dbReference type="RefSeq" id="WP_044335575.1">
    <property type="nucleotide sequence ID" value="NZ_CP010836.1"/>
</dbReference>
<dbReference type="CDD" id="cd16429">
    <property type="entry name" value="VirB10"/>
    <property type="match status" value="1"/>
</dbReference>
<dbReference type="InterPro" id="IPR005498">
    <property type="entry name" value="T4SS_VirB10/TraB/TrbI"/>
</dbReference>
<evidence type="ECO:0000256" key="6">
    <source>
        <dbReference type="SAM" id="MobiDB-lite"/>
    </source>
</evidence>
<keyword evidence="4" id="KW-1133">Transmembrane helix</keyword>
<reference evidence="7 8" key="1">
    <citation type="journal article" date="2015" name="Int. J. Syst. Evol. Microbiol.">
        <title>Sphingomonas hengshuiensis sp. nov., isolated from lake wetland.</title>
        <authorList>
            <person name="Wei S."/>
            <person name="Wang T."/>
            <person name="Liu H."/>
            <person name="Zhang C."/>
            <person name="Guo J."/>
            <person name="Wang Q."/>
            <person name="Liang K."/>
            <person name="Zhang Z."/>
        </authorList>
    </citation>
    <scope>NUCLEOTIDE SEQUENCE [LARGE SCALE GENOMIC DNA]</scope>
    <source>
        <strain evidence="7 8">WHSC-8</strain>
    </source>
</reference>
<keyword evidence="3" id="KW-0812">Transmembrane</keyword>
<evidence type="ECO:0000313" key="7">
    <source>
        <dbReference type="EMBL" id="AJP74149.1"/>
    </source>
</evidence>
<dbReference type="OrthoDB" id="9807354at2"/>
<dbReference type="AlphaFoldDB" id="A0A7U5CUX2"/>
<feature type="region of interest" description="Disordered" evidence="6">
    <location>
        <begin position="1"/>
        <end position="33"/>
    </location>
</feature>
<name>A0A7U5CUX2_9SPHN</name>
<dbReference type="Pfam" id="PF03743">
    <property type="entry name" value="TrbI"/>
    <property type="match status" value="1"/>
</dbReference>
<evidence type="ECO:0000256" key="5">
    <source>
        <dbReference type="ARBA" id="ARBA00023136"/>
    </source>
</evidence>
<comment type="similarity">
    <text evidence="2">Belongs to the TrbI/VirB10 family.</text>
</comment>
<dbReference type="KEGG" id="sphi:TS85_00220"/>
<comment type="subcellular location">
    <subcellularLocation>
        <location evidence="1">Membrane</location>
        <topology evidence="1">Single-pass membrane protein</topology>
    </subcellularLocation>
</comment>
<protein>
    <submittedName>
        <fullName evidence="7">Type IV secretion system protein B10</fullName>
    </submittedName>
</protein>
<dbReference type="InterPro" id="IPR042217">
    <property type="entry name" value="T4SS_VirB10/TrbI"/>
</dbReference>
<keyword evidence="8" id="KW-1185">Reference proteome</keyword>
<reference evidence="7 8" key="2">
    <citation type="submission" date="2015-02" db="EMBL/GenBank/DDBJ databases">
        <title>The complete genome of Sphingomonas hengshuiensis sp. WHSC-8 isolated from soil of Hengshui Lake.</title>
        <authorList>
            <person name="Wei S."/>
            <person name="Guo J."/>
            <person name="Su C."/>
            <person name="Wu R."/>
            <person name="Zhang Z."/>
            <person name="Liang K."/>
            <person name="Li H."/>
            <person name="Wang T."/>
            <person name="Liu H."/>
            <person name="Zhang C."/>
            <person name="Li Z."/>
            <person name="Wang Q."/>
            <person name="Meng J."/>
        </authorList>
    </citation>
    <scope>NUCLEOTIDE SEQUENCE [LARGE SCALE GENOMIC DNA]</scope>
    <source>
        <strain evidence="7 8">WHSC-8</strain>
    </source>
</reference>
<feature type="compositionally biased region" description="Polar residues" evidence="6">
    <location>
        <begin position="1"/>
        <end position="19"/>
    </location>
</feature>
<dbReference type="Gene3D" id="2.40.128.260">
    <property type="entry name" value="Type IV secretion system, VirB10/TraB/TrbI"/>
    <property type="match status" value="1"/>
</dbReference>
<evidence type="ECO:0000256" key="3">
    <source>
        <dbReference type="ARBA" id="ARBA00022692"/>
    </source>
</evidence>
<accession>A0A7U5CUX2</accession>
<dbReference type="EMBL" id="CP010836">
    <property type="protein sequence ID" value="AJP74149.1"/>
    <property type="molecule type" value="Genomic_DNA"/>
</dbReference>
<evidence type="ECO:0000256" key="4">
    <source>
        <dbReference type="ARBA" id="ARBA00022989"/>
    </source>
</evidence>
<evidence type="ECO:0000313" key="8">
    <source>
        <dbReference type="Proteomes" id="UP000032300"/>
    </source>
</evidence>
<organism evidence="7 8">
    <name type="scientific">Sphingomonas hengshuiensis</name>
    <dbReference type="NCBI Taxonomy" id="1609977"/>
    <lineage>
        <taxon>Bacteria</taxon>
        <taxon>Pseudomonadati</taxon>
        <taxon>Pseudomonadota</taxon>
        <taxon>Alphaproteobacteria</taxon>
        <taxon>Sphingomonadales</taxon>
        <taxon>Sphingomonadaceae</taxon>
        <taxon>Sphingomonas</taxon>
    </lineage>
</organism>
<proteinExistence type="inferred from homology"/>
<dbReference type="Proteomes" id="UP000032300">
    <property type="component" value="Chromosome"/>
</dbReference>
<evidence type="ECO:0000256" key="1">
    <source>
        <dbReference type="ARBA" id="ARBA00004167"/>
    </source>
</evidence>